<dbReference type="EMBL" id="JANBPK010000235">
    <property type="protein sequence ID" value="KAJ2935967.1"/>
    <property type="molecule type" value="Genomic_DNA"/>
</dbReference>
<comment type="caution">
    <text evidence="1">The sequence shown here is derived from an EMBL/GenBank/DDBJ whole genome shotgun (WGS) entry which is preliminary data.</text>
</comment>
<dbReference type="OrthoDB" id="2665487at2759"/>
<dbReference type="PANTHER" id="PTHR10039:SF14">
    <property type="entry name" value="NACHT DOMAIN-CONTAINING PROTEIN"/>
    <property type="match status" value="1"/>
</dbReference>
<sequence>MDVLVVRPFKGFQGRKEYDISTFPYAILIDGIDECQGEPGTTTDLRRVEAKRNAEDGQTELLSAIKDSLLNNDLPFRIFIASRPELSIRTALGPTGSLHGLAYQIHLSDQYDATEDMRRYLWRRFQDIGLRIGQPNWFTEGSIETLVQAGSGQFVYVATVFKYVSELRASPVHTLKTVLNWTPGQATRPFEALDMLYTNILSNAKEAYEAVDAHRGRDFLLFIRMFHIGERRLLYDSEILASDLRSLVYLEEDELGTMQLTVYHKSFSDFMNEEIRADDLFVSRPHVYTHLAKCCMQRIIKSPELHSLLDEWEDMSVSKQRLITAITHLDHLGLAVAIDDEFVDFTHKGGWQKVDMVLSKPLGFDIISNNNWNYARNWMRNLGSTAVDLKKRRPEAAAIMSKYLEKWKHFFNESCPEKTLHFDTDRTG</sequence>
<dbReference type="PANTHER" id="PTHR10039">
    <property type="entry name" value="AMELOGENIN"/>
    <property type="match status" value="1"/>
</dbReference>
<organism evidence="1 2">
    <name type="scientific">Candolleomyces eurysporus</name>
    <dbReference type="NCBI Taxonomy" id="2828524"/>
    <lineage>
        <taxon>Eukaryota</taxon>
        <taxon>Fungi</taxon>
        <taxon>Dikarya</taxon>
        <taxon>Basidiomycota</taxon>
        <taxon>Agaricomycotina</taxon>
        <taxon>Agaricomycetes</taxon>
        <taxon>Agaricomycetidae</taxon>
        <taxon>Agaricales</taxon>
        <taxon>Agaricineae</taxon>
        <taxon>Psathyrellaceae</taxon>
        <taxon>Candolleomyces</taxon>
    </lineage>
</organism>
<evidence type="ECO:0000313" key="2">
    <source>
        <dbReference type="Proteomes" id="UP001140091"/>
    </source>
</evidence>
<dbReference type="AlphaFoldDB" id="A0A9W8JK91"/>
<evidence type="ECO:0000313" key="1">
    <source>
        <dbReference type="EMBL" id="KAJ2935967.1"/>
    </source>
</evidence>
<evidence type="ECO:0008006" key="3">
    <source>
        <dbReference type="Google" id="ProtNLM"/>
    </source>
</evidence>
<keyword evidence="2" id="KW-1185">Reference proteome</keyword>
<proteinExistence type="predicted"/>
<feature type="non-terminal residue" evidence="1">
    <location>
        <position position="428"/>
    </location>
</feature>
<dbReference type="Proteomes" id="UP001140091">
    <property type="component" value="Unassembled WGS sequence"/>
</dbReference>
<name>A0A9W8JK91_9AGAR</name>
<accession>A0A9W8JK91</accession>
<gene>
    <name evidence="1" type="ORF">H1R20_g1126</name>
</gene>
<protein>
    <recommendedName>
        <fullName evidence="3">NACHT domain-containing protein</fullName>
    </recommendedName>
</protein>
<reference evidence="1" key="1">
    <citation type="submission" date="2022-06" db="EMBL/GenBank/DDBJ databases">
        <title>Genome Sequence of Candolleomyces eurysporus.</title>
        <authorList>
            <person name="Buettner E."/>
        </authorList>
    </citation>
    <scope>NUCLEOTIDE SEQUENCE</scope>
    <source>
        <strain evidence="1">VTCC 930004</strain>
    </source>
</reference>